<feature type="transmembrane region" description="Helical" evidence="1">
    <location>
        <begin position="148"/>
        <end position="170"/>
    </location>
</feature>
<feature type="transmembrane region" description="Helical" evidence="1">
    <location>
        <begin position="7"/>
        <end position="25"/>
    </location>
</feature>
<evidence type="ECO:0008006" key="4">
    <source>
        <dbReference type="Google" id="ProtNLM"/>
    </source>
</evidence>
<reference evidence="3" key="1">
    <citation type="journal article" date="2019" name="Int. J. Syst. Evol. Microbiol.">
        <title>The Global Catalogue of Microorganisms (GCM) 10K type strain sequencing project: providing services to taxonomists for standard genome sequencing and annotation.</title>
        <authorList>
            <consortium name="The Broad Institute Genomics Platform"/>
            <consortium name="The Broad Institute Genome Sequencing Center for Infectious Disease"/>
            <person name="Wu L."/>
            <person name="Ma J."/>
        </authorList>
    </citation>
    <scope>NUCLEOTIDE SEQUENCE [LARGE SCALE GENOMIC DNA]</scope>
    <source>
        <strain evidence="3">JCM 14902</strain>
    </source>
</reference>
<gene>
    <name evidence="2" type="ORF">GCM10009777_06670</name>
</gene>
<dbReference type="EMBL" id="BAAAOH010000001">
    <property type="protein sequence ID" value="GAA1976391.1"/>
    <property type="molecule type" value="Genomic_DNA"/>
</dbReference>
<evidence type="ECO:0000256" key="1">
    <source>
        <dbReference type="SAM" id="Phobius"/>
    </source>
</evidence>
<organism evidence="2 3">
    <name type="scientific">Microbacterium pumilum</name>
    <dbReference type="NCBI Taxonomy" id="344165"/>
    <lineage>
        <taxon>Bacteria</taxon>
        <taxon>Bacillati</taxon>
        <taxon>Actinomycetota</taxon>
        <taxon>Actinomycetes</taxon>
        <taxon>Micrococcales</taxon>
        <taxon>Microbacteriaceae</taxon>
        <taxon>Microbacterium</taxon>
    </lineage>
</organism>
<proteinExistence type="predicted"/>
<evidence type="ECO:0000313" key="3">
    <source>
        <dbReference type="Proteomes" id="UP001500326"/>
    </source>
</evidence>
<keyword evidence="3" id="KW-1185">Reference proteome</keyword>
<sequence length="175" mass="19377">MARHRRALGYWGVMLALYLSLWLGATLAPPPWLHATMLFAHLASIIIGLGAAVFLEYNGLLWMMRRRTLADLRHTERSVSPLAWLGIIGLFASGAFLQPNLEDPLTVIKMAAVLLVAMNGIAMTRLTEELARLPAHVPFATIPPRVRLWCVWSAVVSQAGWWTAVVIGMLNTAVR</sequence>
<keyword evidence="1" id="KW-1133">Transmembrane helix</keyword>
<feature type="transmembrane region" description="Helical" evidence="1">
    <location>
        <begin position="82"/>
        <end position="101"/>
    </location>
</feature>
<feature type="transmembrane region" description="Helical" evidence="1">
    <location>
        <begin position="107"/>
        <end position="127"/>
    </location>
</feature>
<protein>
    <recommendedName>
        <fullName evidence="4">DUF2269 family protein</fullName>
    </recommendedName>
</protein>
<evidence type="ECO:0000313" key="2">
    <source>
        <dbReference type="EMBL" id="GAA1976391.1"/>
    </source>
</evidence>
<comment type="caution">
    <text evidence="2">The sequence shown here is derived from an EMBL/GenBank/DDBJ whole genome shotgun (WGS) entry which is preliminary data.</text>
</comment>
<dbReference type="Proteomes" id="UP001500326">
    <property type="component" value="Unassembled WGS sequence"/>
</dbReference>
<accession>A0ABP5D9Z7</accession>
<keyword evidence="1" id="KW-0812">Transmembrane</keyword>
<feature type="transmembrane region" description="Helical" evidence="1">
    <location>
        <begin position="37"/>
        <end position="61"/>
    </location>
</feature>
<keyword evidence="1" id="KW-0472">Membrane</keyword>
<name>A0ABP5D9Z7_9MICO</name>